<dbReference type="PANTHER" id="PTHR43452">
    <property type="entry name" value="PYRUVATE DECARBOXYLASE"/>
    <property type="match status" value="1"/>
</dbReference>
<dbReference type="PANTHER" id="PTHR43452:SF30">
    <property type="entry name" value="PYRUVATE DECARBOXYLASE ISOZYME 1-RELATED"/>
    <property type="match status" value="1"/>
</dbReference>
<dbReference type="InterPro" id="IPR000399">
    <property type="entry name" value="TPP-bd_CS"/>
</dbReference>
<dbReference type="Proteomes" id="UP000637578">
    <property type="component" value="Unassembled WGS sequence"/>
</dbReference>
<comment type="similarity">
    <text evidence="4 12">Belongs to the TPP enzyme family.</text>
</comment>
<proteinExistence type="inferred from homology"/>
<feature type="binding site" evidence="11">
    <location>
        <position position="465"/>
    </location>
    <ligand>
        <name>Mg(2+)</name>
        <dbReference type="ChEBI" id="CHEBI:18420"/>
    </ligand>
</feature>
<evidence type="ECO:0000256" key="12">
    <source>
        <dbReference type="RuleBase" id="RU362132"/>
    </source>
</evidence>
<comment type="cofactor">
    <cofactor evidence="11">
        <name>Mg(2+)</name>
        <dbReference type="ChEBI" id="CHEBI:18420"/>
    </cofactor>
    <text evidence="11">Binds 1 Mg(2+) per subunit.</text>
</comment>
<dbReference type="GO" id="GO:0030976">
    <property type="term" value="F:thiamine pyrophosphate binding"/>
    <property type="evidence" value="ECO:0007669"/>
    <property type="project" value="InterPro"/>
</dbReference>
<keyword evidence="7" id="KW-0210">Decarboxylase</keyword>
<dbReference type="Gene3D" id="3.40.50.970">
    <property type="match status" value="2"/>
</dbReference>
<feature type="domain" description="Thiamine pyrophosphate enzyme N-terminal TPP-binding" evidence="15">
    <location>
        <begin position="6"/>
        <end position="112"/>
    </location>
</feature>
<dbReference type="InterPro" id="IPR012110">
    <property type="entry name" value="PDC/IPDC-like"/>
</dbReference>
<keyword evidence="9 12" id="KW-0786">Thiamine pyrophosphate</keyword>
<dbReference type="CDD" id="cd02005">
    <property type="entry name" value="TPP_PDC_IPDC"/>
    <property type="match status" value="1"/>
</dbReference>
<evidence type="ECO:0000256" key="2">
    <source>
        <dbReference type="ARBA" id="ARBA00001964"/>
    </source>
</evidence>
<reference evidence="16" key="1">
    <citation type="journal article" date="2014" name="Int. J. Syst. Evol. Microbiol.">
        <title>Complete genome sequence of Corynebacterium casei LMG S-19264T (=DSM 44701T), isolated from a smear-ripened cheese.</title>
        <authorList>
            <consortium name="US DOE Joint Genome Institute (JGI-PGF)"/>
            <person name="Walter F."/>
            <person name="Albersmeier A."/>
            <person name="Kalinowski J."/>
            <person name="Ruckert C."/>
        </authorList>
    </citation>
    <scope>NUCLEOTIDE SEQUENCE</scope>
    <source>
        <strain evidence="16">CGMCC 4.5737</strain>
    </source>
</reference>
<dbReference type="Gene3D" id="3.40.50.1220">
    <property type="entry name" value="TPP-binding domain"/>
    <property type="match status" value="1"/>
</dbReference>
<evidence type="ECO:0000256" key="8">
    <source>
        <dbReference type="ARBA" id="ARBA00022842"/>
    </source>
</evidence>
<feature type="binding site" evidence="11">
    <location>
        <position position="463"/>
    </location>
    <ligand>
        <name>Mg(2+)</name>
        <dbReference type="ChEBI" id="CHEBI:18420"/>
    </ligand>
</feature>
<evidence type="ECO:0000256" key="1">
    <source>
        <dbReference type="ARBA" id="ARBA00001920"/>
    </source>
</evidence>
<evidence type="ECO:0000259" key="13">
    <source>
        <dbReference type="Pfam" id="PF00205"/>
    </source>
</evidence>
<dbReference type="InterPro" id="IPR047214">
    <property type="entry name" value="TPP_PDC_IPDC"/>
</dbReference>
<reference evidence="16" key="2">
    <citation type="submission" date="2020-09" db="EMBL/GenBank/DDBJ databases">
        <authorList>
            <person name="Sun Q."/>
            <person name="Zhou Y."/>
        </authorList>
    </citation>
    <scope>NUCLEOTIDE SEQUENCE</scope>
    <source>
        <strain evidence="16">CGMCC 4.5737</strain>
    </source>
</reference>
<keyword evidence="6 11" id="KW-0479">Metal-binding</keyword>
<evidence type="ECO:0000259" key="15">
    <source>
        <dbReference type="Pfam" id="PF02776"/>
    </source>
</evidence>
<dbReference type="GO" id="GO:0005829">
    <property type="term" value="C:cytosol"/>
    <property type="evidence" value="ECO:0007669"/>
    <property type="project" value="TreeGrafter"/>
</dbReference>
<dbReference type="Pfam" id="PF02775">
    <property type="entry name" value="TPP_enzyme_C"/>
    <property type="match status" value="1"/>
</dbReference>
<evidence type="ECO:0000259" key="14">
    <source>
        <dbReference type="Pfam" id="PF02775"/>
    </source>
</evidence>
<keyword evidence="10" id="KW-0456">Lyase</keyword>
<keyword evidence="8 11" id="KW-0460">Magnesium</keyword>
<dbReference type="EMBL" id="BMMK01000028">
    <property type="protein sequence ID" value="GGM72439.1"/>
    <property type="molecule type" value="Genomic_DNA"/>
</dbReference>
<dbReference type="InterPro" id="IPR029061">
    <property type="entry name" value="THDP-binding"/>
</dbReference>
<dbReference type="FunFam" id="3.40.50.970:FF:000019">
    <property type="entry name" value="Pyruvate decarboxylase isozyme"/>
    <property type="match status" value="1"/>
</dbReference>
<comment type="cofactor">
    <cofactor evidence="2">
        <name>thiamine diphosphate</name>
        <dbReference type="ChEBI" id="CHEBI:58937"/>
    </cofactor>
</comment>
<organism evidence="16 17">
    <name type="scientific">Longimycelium tulufanense</name>
    <dbReference type="NCBI Taxonomy" id="907463"/>
    <lineage>
        <taxon>Bacteria</taxon>
        <taxon>Bacillati</taxon>
        <taxon>Actinomycetota</taxon>
        <taxon>Actinomycetes</taxon>
        <taxon>Pseudonocardiales</taxon>
        <taxon>Pseudonocardiaceae</taxon>
        <taxon>Longimycelium</taxon>
    </lineage>
</organism>
<evidence type="ECO:0000256" key="7">
    <source>
        <dbReference type="ARBA" id="ARBA00022793"/>
    </source>
</evidence>
<evidence type="ECO:0000313" key="16">
    <source>
        <dbReference type="EMBL" id="GGM72439.1"/>
    </source>
</evidence>
<dbReference type="GO" id="GO:0000287">
    <property type="term" value="F:magnesium ion binding"/>
    <property type="evidence" value="ECO:0007669"/>
    <property type="project" value="InterPro"/>
</dbReference>
<dbReference type="InterPro" id="IPR012001">
    <property type="entry name" value="Thiamin_PyroP_enz_TPP-bd_dom"/>
</dbReference>
<evidence type="ECO:0000256" key="6">
    <source>
        <dbReference type="ARBA" id="ARBA00022723"/>
    </source>
</evidence>
<comment type="caution">
    <text evidence="16">The sequence shown here is derived from an EMBL/GenBank/DDBJ whole genome shotgun (WGS) entry which is preliminary data.</text>
</comment>
<dbReference type="RefSeq" id="WP_189060746.1">
    <property type="nucleotide sequence ID" value="NZ_BMMK01000028.1"/>
</dbReference>
<dbReference type="FunFam" id="3.40.50.970:FF:000024">
    <property type="entry name" value="Pyruvate decarboxylase isozyme"/>
    <property type="match status" value="1"/>
</dbReference>
<dbReference type="InterPro" id="IPR029035">
    <property type="entry name" value="DHS-like_NAD/FAD-binding_dom"/>
</dbReference>
<dbReference type="Pfam" id="PF02776">
    <property type="entry name" value="TPP_enzyme_N"/>
    <property type="match status" value="1"/>
</dbReference>
<dbReference type="PROSITE" id="PS00187">
    <property type="entry name" value="TPP_ENZYMES"/>
    <property type="match status" value="1"/>
</dbReference>
<evidence type="ECO:0000256" key="4">
    <source>
        <dbReference type="ARBA" id="ARBA00007812"/>
    </source>
</evidence>
<dbReference type="InterPro" id="IPR047213">
    <property type="entry name" value="TPP_PYR_PDC_IPDC-like"/>
</dbReference>
<evidence type="ECO:0000256" key="11">
    <source>
        <dbReference type="PIRSR" id="PIRSR036565-2"/>
    </source>
</evidence>
<feature type="binding site" evidence="11">
    <location>
        <position position="436"/>
    </location>
    <ligand>
        <name>Mg(2+)</name>
        <dbReference type="ChEBI" id="CHEBI:18420"/>
    </ligand>
</feature>
<dbReference type="SUPFAM" id="SSF52518">
    <property type="entry name" value="Thiamin diphosphate-binding fold (THDP-binding)"/>
    <property type="match status" value="2"/>
</dbReference>
<gene>
    <name evidence="16" type="primary">ipdC</name>
    <name evidence="16" type="ORF">GCM10012275_48760</name>
</gene>
<dbReference type="GO" id="GO:0000949">
    <property type="term" value="P:aromatic amino acid family catabolic process to alcohol via Ehrlich pathway"/>
    <property type="evidence" value="ECO:0007669"/>
    <property type="project" value="TreeGrafter"/>
</dbReference>
<evidence type="ECO:0000256" key="3">
    <source>
        <dbReference type="ARBA" id="ARBA00002938"/>
    </source>
</evidence>
<dbReference type="AlphaFoldDB" id="A0A8J3CGI6"/>
<keyword evidence="17" id="KW-1185">Reference proteome</keyword>
<feature type="domain" description="Thiamine pyrophosphate enzyme central" evidence="13">
    <location>
        <begin position="201"/>
        <end position="324"/>
    </location>
</feature>
<dbReference type="InterPro" id="IPR012000">
    <property type="entry name" value="Thiamin_PyroP_enz_cen_dom"/>
</dbReference>
<dbReference type="CDD" id="cd07038">
    <property type="entry name" value="TPP_PYR_PDC_IPDC_like"/>
    <property type="match status" value="1"/>
</dbReference>
<dbReference type="Pfam" id="PF00205">
    <property type="entry name" value="TPP_enzyme_M"/>
    <property type="match status" value="1"/>
</dbReference>
<sequence>MTHSFTVGDYLLDRLAEIGVRHLFGVPGDYNLAFLDHVMDHEDITWVGNANELNAAYAADGYARVNGVGALLTTYGVGELSAINGIAGSYAEYVPVVHVVGAPSTTTQRAGALVHHSLGDGDFEHFLRAYAEVTVAHAHLAVGTAPAEIDRVLLAAVRERRPGYLLMPTDVAASPATPPRAPLAAPEPELSERVLTDFLGRARELLASAGSATVLADFLVDRFGARQELGELLDAGHFPRTTLALGKGLLDESDPAFVGTYAGAASPKPARQAVEQADVVIAAGVRFTDMATAGFTQDIAPERMIDLQPFEARIGEQRFAPLPMGAALSGLAAVVRELGRDWAREFVPETDVDVPVPAPHLTQRELWASVQEFLRPGDIVVAEQGTSLYGAVGLPLPSGTGFVGQPLWGSIGYTLPAAFGAQVAAPDRRVVLLIGDGSALMTAQEIGSMLRNGLSPIVVLVNNDGYTVERAIHGAEQPYNDIARWNWSLVPAAMGAGERALTLHAGTVEELRRALEMARATTDRLVFLEVTVPVMDKPDLMAAIAEALATANAR</sequence>
<accession>A0A8J3CGI6</accession>
<dbReference type="GO" id="GO:0004737">
    <property type="term" value="F:pyruvate decarboxylase activity"/>
    <property type="evidence" value="ECO:0007669"/>
    <property type="project" value="TreeGrafter"/>
</dbReference>
<dbReference type="PIRSF" id="PIRSF036565">
    <property type="entry name" value="Pyruvt_ip_decrb"/>
    <property type="match status" value="1"/>
</dbReference>
<dbReference type="SUPFAM" id="SSF52467">
    <property type="entry name" value="DHS-like NAD/FAD-binding domain"/>
    <property type="match status" value="1"/>
</dbReference>
<evidence type="ECO:0000256" key="5">
    <source>
        <dbReference type="ARBA" id="ARBA00020054"/>
    </source>
</evidence>
<dbReference type="InterPro" id="IPR011766">
    <property type="entry name" value="TPP_enzyme_TPP-bd"/>
</dbReference>
<comment type="cofactor">
    <cofactor evidence="1">
        <name>a metal cation</name>
        <dbReference type="ChEBI" id="CHEBI:25213"/>
    </cofactor>
</comment>
<evidence type="ECO:0000256" key="10">
    <source>
        <dbReference type="ARBA" id="ARBA00023239"/>
    </source>
</evidence>
<name>A0A8J3CGI6_9PSEU</name>
<evidence type="ECO:0000256" key="9">
    <source>
        <dbReference type="ARBA" id="ARBA00023052"/>
    </source>
</evidence>
<protein>
    <recommendedName>
        <fullName evidence="5">Alpha-keto-acid decarboxylase</fullName>
    </recommendedName>
</protein>
<feature type="domain" description="Thiamine pyrophosphate enzyme TPP-binding" evidence="14">
    <location>
        <begin position="399"/>
        <end position="530"/>
    </location>
</feature>
<evidence type="ECO:0000313" key="17">
    <source>
        <dbReference type="Proteomes" id="UP000637578"/>
    </source>
</evidence>
<comment type="function">
    <text evidence="3">Decarboxylates branched-chain and aromatic alpha-keto acids to aldehydes.</text>
</comment>